<feature type="transmembrane region" description="Helical" evidence="6">
    <location>
        <begin position="213"/>
        <end position="234"/>
    </location>
</feature>
<evidence type="ECO:0000313" key="8">
    <source>
        <dbReference type="Proteomes" id="UP000827284"/>
    </source>
</evidence>
<protein>
    <recommendedName>
        <fullName evidence="9">Metal homeostatis protein bsd2</fullName>
    </recommendedName>
</protein>
<dbReference type="GO" id="GO:0005794">
    <property type="term" value="C:Golgi apparatus"/>
    <property type="evidence" value="ECO:0007669"/>
    <property type="project" value="TreeGrafter"/>
</dbReference>
<evidence type="ECO:0000313" key="7">
    <source>
        <dbReference type="EMBL" id="GJJ71608.1"/>
    </source>
</evidence>
<evidence type="ECO:0008006" key="9">
    <source>
        <dbReference type="Google" id="ProtNLM"/>
    </source>
</evidence>
<dbReference type="GO" id="GO:0016020">
    <property type="term" value="C:membrane"/>
    <property type="evidence" value="ECO:0007669"/>
    <property type="project" value="UniProtKB-SubCell"/>
</dbReference>
<feature type="transmembrane region" description="Helical" evidence="6">
    <location>
        <begin position="309"/>
        <end position="330"/>
    </location>
</feature>
<dbReference type="AlphaFoldDB" id="A0A9P3H885"/>
<evidence type="ECO:0000256" key="3">
    <source>
        <dbReference type="ARBA" id="ARBA00022989"/>
    </source>
</evidence>
<dbReference type="EMBL" id="BQFW01000005">
    <property type="protein sequence ID" value="GJJ71608.1"/>
    <property type="molecule type" value="Genomic_DNA"/>
</dbReference>
<dbReference type="Proteomes" id="UP000827284">
    <property type="component" value="Unassembled WGS sequence"/>
</dbReference>
<dbReference type="GO" id="GO:0031398">
    <property type="term" value="P:positive regulation of protein ubiquitination"/>
    <property type="evidence" value="ECO:0007669"/>
    <property type="project" value="TreeGrafter"/>
</dbReference>
<reference evidence="7" key="1">
    <citation type="submission" date="2021-11" db="EMBL/GenBank/DDBJ databases">
        <authorList>
            <person name="Herlambang A."/>
            <person name="Guo Y."/>
            <person name="Takashima Y."/>
            <person name="Nishizawa T."/>
        </authorList>
    </citation>
    <scope>NUCLEOTIDE SEQUENCE</scope>
    <source>
        <strain evidence="7">E1425</strain>
    </source>
</reference>
<evidence type="ECO:0000256" key="5">
    <source>
        <dbReference type="SAM" id="MobiDB-lite"/>
    </source>
</evidence>
<dbReference type="Pfam" id="PF10176">
    <property type="entry name" value="NEDD4_Bsd2"/>
    <property type="match status" value="1"/>
</dbReference>
<evidence type="ECO:0000256" key="1">
    <source>
        <dbReference type="ARBA" id="ARBA00004141"/>
    </source>
</evidence>
<keyword evidence="3 6" id="KW-1133">Transmembrane helix</keyword>
<dbReference type="PANTHER" id="PTHR13396">
    <property type="entry name" value="NEDD4 FAMILY INTERACTING PROTEIN 1/2"/>
    <property type="match status" value="1"/>
</dbReference>
<dbReference type="GO" id="GO:0006511">
    <property type="term" value="P:ubiquitin-dependent protein catabolic process"/>
    <property type="evidence" value="ECO:0007669"/>
    <property type="project" value="TreeGrafter"/>
</dbReference>
<keyword evidence="2 6" id="KW-0812">Transmembrane</keyword>
<feature type="compositionally biased region" description="Low complexity" evidence="5">
    <location>
        <begin position="62"/>
        <end position="75"/>
    </location>
</feature>
<comment type="caution">
    <text evidence="7">The sequence shown here is derived from an EMBL/GenBank/DDBJ whole genome shotgun (WGS) entry which is preliminary data.</text>
</comment>
<reference evidence="7" key="2">
    <citation type="journal article" date="2022" name="Microbiol. Resour. Announc.">
        <title>Whole-Genome Sequence of Entomortierella parvispora E1425, a Mucoromycotan Fungus Associated with Burkholderiaceae-Related Endosymbiotic Bacteria.</title>
        <authorList>
            <person name="Herlambang A."/>
            <person name="Guo Y."/>
            <person name="Takashima Y."/>
            <person name="Narisawa K."/>
            <person name="Ohta H."/>
            <person name="Nishizawa T."/>
        </authorList>
    </citation>
    <scope>NUCLEOTIDE SEQUENCE</scope>
    <source>
        <strain evidence="7">E1425</strain>
    </source>
</reference>
<proteinExistence type="predicted"/>
<feature type="transmembrane region" description="Helical" evidence="6">
    <location>
        <begin position="246"/>
        <end position="264"/>
    </location>
</feature>
<feature type="region of interest" description="Disordered" evidence="5">
    <location>
        <begin position="1"/>
        <end position="127"/>
    </location>
</feature>
<organism evidence="7 8">
    <name type="scientific">Entomortierella parvispora</name>
    <dbReference type="NCBI Taxonomy" id="205924"/>
    <lineage>
        <taxon>Eukaryota</taxon>
        <taxon>Fungi</taxon>
        <taxon>Fungi incertae sedis</taxon>
        <taxon>Mucoromycota</taxon>
        <taxon>Mortierellomycotina</taxon>
        <taxon>Mortierellomycetes</taxon>
        <taxon>Mortierellales</taxon>
        <taxon>Mortierellaceae</taxon>
        <taxon>Entomortierella</taxon>
    </lineage>
</organism>
<feature type="region of interest" description="Disordered" evidence="5">
    <location>
        <begin position="265"/>
        <end position="294"/>
    </location>
</feature>
<feature type="compositionally biased region" description="Low complexity" evidence="5">
    <location>
        <begin position="23"/>
        <end position="36"/>
    </location>
</feature>
<evidence type="ECO:0000256" key="6">
    <source>
        <dbReference type="SAM" id="Phobius"/>
    </source>
</evidence>
<dbReference type="GO" id="GO:0005783">
    <property type="term" value="C:endoplasmic reticulum"/>
    <property type="evidence" value="ECO:0007669"/>
    <property type="project" value="TreeGrafter"/>
</dbReference>
<sequence>MNRAHSYAQIPAAESQGPTAVQSSSRHGPSSSHAGGYAALNAQPDEDDDFEDAQEDSVMLQSSSSTGGPSTASAPRRAVYPDEDEISIAPEASSSSSSSSPYPSTPSRTQSQSAPRNTGARTTNVSFLARITGRQRPGTEARRMIQSTMDGVFSNLSAKPRVERPVEEELPPSYKSAALDVSPAYYESTLMASGYDEDDLLIEGLPVGGMFGFMWNVIISMSFQFVGFFLTYLLHTSHATKNGSKTGLGLTFISMGFQMMTGSFRTQDGSEDEMDQDTGYVTPPTSGGAGGSSSPASLSSLRSIAEYTWLSYFMLTLGGLIVVQSLWEFARAKKAELRLIAANGPSEGSRAARDAEESVPASMAAGYELSSIVSGASSSSSGSGSAQGTHVIMTVTGPSV</sequence>
<comment type="subcellular location">
    <subcellularLocation>
        <location evidence="1">Membrane</location>
        <topology evidence="1">Multi-pass membrane protein</topology>
    </subcellularLocation>
</comment>
<dbReference type="CDD" id="cd22212">
    <property type="entry name" value="NDFIP-like"/>
    <property type="match status" value="1"/>
</dbReference>
<dbReference type="GO" id="GO:0007034">
    <property type="term" value="P:vacuolar transport"/>
    <property type="evidence" value="ECO:0007669"/>
    <property type="project" value="InterPro"/>
</dbReference>
<dbReference type="OrthoDB" id="10003116at2759"/>
<feature type="compositionally biased region" description="Low complexity" evidence="5">
    <location>
        <begin position="282"/>
        <end position="294"/>
    </location>
</feature>
<dbReference type="PANTHER" id="PTHR13396:SF5">
    <property type="entry name" value="NEDD4 FAMILY INTERACTING PROTEIN"/>
    <property type="match status" value="1"/>
</dbReference>
<evidence type="ECO:0000256" key="2">
    <source>
        <dbReference type="ARBA" id="ARBA00022692"/>
    </source>
</evidence>
<gene>
    <name evidence="7" type="ORF">EMPS_03958</name>
</gene>
<dbReference type="GO" id="GO:0048471">
    <property type="term" value="C:perinuclear region of cytoplasm"/>
    <property type="evidence" value="ECO:0007669"/>
    <property type="project" value="TreeGrafter"/>
</dbReference>
<feature type="compositionally biased region" description="Acidic residues" evidence="5">
    <location>
        <begin position="44"/>
        <end position="55"/>
    </location>
</feature>
<evidence type="ECO:0000256" key="4">
    <source>
        <dbReference type="ARBA" id="ARBA00023136"/>
    </source>
</evidence>
<dbReference type="InterPro" id="IPR019325">
    <property type="entry name" value="NEDD4/Bsd2"/>
</dbReference>
<name>A0A9P3H885_9FUNG</name>
<feature type="compositionally biased region" description="Low complexity" evidence="5">
    <location>
        <begin position="87"/>
        <end position="115"/>
    </location>
</feature>
<dbReference type="GO" id="GO:0030001">
    <property type="term" value="P:metal ion transport"/>
    <property type="evidence" value="ECO:0007669"/>
    <property type="project" value="InterPro"/>
</dbReference>
<keyword evidence="4 6" id="KW-0472">Membrane</keyword>
<keyword evidence="8" id="KW-1185">Reference proteome</keyword>
<accession>A0A9P3H885</accession>